<dbReference type="AlphaFoldDB" id="A0A1N7KS93"/>
<organism evidence="5 6">
    <name type="scientific">Gemmobacter megaterium</name>
    <dbReference type="NCBI Taxonomy" id="1086013"/>
    <lineage>
        <taxon>Bacteria</taxon>
        <taxon>Pseudomonadati</taxon>
        <taxon>Pseudomonadota</taxon>
        <taxon>Alphaproteobacteria</taxon>
        <taxon>Rhodobacterales</taxon>
        <taxon>Paracoccaceae</taxon>
        <taxon>Gemmobacter</taxon>
    </lineage>
</organism>
<keyword evidence="2" id="KW-0238">DNA-binding</keyword>
<dbReference type="Proteomes" id="UP000186141">
    <property type="component" value="Unassembled WGS sequence"/>
</dbReference>
<feature type="domain" description="HTH luxR-type" evidence="4">
    <location>
        <begin position="210"/>
        <end position="275"/>
    </location>
</feature>
<dbReference type="CDD" id="cd06170">
    <property type="entry name" value="LuxR_C_like"/>
    <property type="match status" value="1"/>
</dbReference>
<keyword evidence="1" id="KW-0805">Transcription regulation</keyword>
<dbReference type="Gene3D" id="3.30.450.80">
    <property type="entry name" value="Transcription factor LuxR-like, autoinducer-binding domain"/>
    <property type="match status" value="1"/>
</dbReference>
<dbReference type="STRING" id="1086013.SAMN05421774_101648"/>
<dbReference type="InterPro" id="IPR036388">
    <property type="entry name" value="WH-like_DNA-bd_sf"/>
</dbReference>
<evidence type="ECO:0000313" key="5">
    <source>
        <dbReference type="EMBL" id="SIS64492.1"/>
    </source>
</evidence>
<evidence type="ECO:0000256" key="3">
    <source>
        <dbReference type="ARBA" id="ARBA00023163"/>
    </source>
</evidence>
<dbReference type="PANTHER" id="PTHR44688">
    <property type="entry name" value="DNA-BINDING TRANSCRIPTIONAL ACTIVATOR DEVR_DOSR"/>
    <property type="match status" value="1"/>
</dbReference>
<dbReference type="SUPFAM" id="SSF75516">
    <property type="entry name" value="Pheromone-binding domain of LuxR-like quorum-sensing transcription factors"/>
    <property type="match status" value="1"/>
</dbReference>
<evidence type="ECO:0000256" key="1">
    <source>
        <dbReference type="ARBA" id="ARBA00023015"/>
    </source>
</evidence>
<dbReference type="Pfam" id="PF03472">
    <property type="entry name" value="Autoind_bind"/>
    <property type="match status" value="1"/>
</dbReference>
<keyword evidence="6" id="KW-1185">Reference proteome</keyword>
<keyword evidence="3" id="KW-0804">Transcription</keyword>
<dbReference type="InterPro" id="IPR016032">
    <property type="entry name" value="Sig_transdc_resp-reg_C-effctor"/>
</dbReference>
<sequence>MRTTSLVRIEQSQDGYADLSRALASRGGSDLSNALAHMQRIAAATTPEDLWTHLLDALADYGFDRVNYGATRQGRPGSLGNMQDAIFLSNHPRGVMSEYFDMGFFMRTPMFRWVMTHTGACSWRWAEDERRAGRLSAEELAAQDMARRAGMIAGYSISFADPSPRNRAAMGLSARAGLTQDNVDALWAERGNEVLTICQMMHLKMQVMPFPVQRRPLSPRQREALEWVAEGKTTQDIATIMGISPAMVEKHLRLAREVLDVDTTAHAVAKAALLNHLFAGEHVPFRNLSFGPETDQLDR</sequence>
<dbReference type="SUPFAM" id="SSF46894">
    <property type="entry name" value="C-terminal effector domain of the bipartite response regulators"/>
    <property type="match status" value="1"/>
</dbReference>
<reference evidence="5 6" key="1">
    <citation type="submission" date="2017-01" db="EMBL/GenBank/DDBJ databases">
        <authorList>
            <person name="Mah S.A."/>
            <person name="Swanson W.J."/>
            <person name="Moy G.W."/>
            <person name="Vacquier V.D."/>
        </authorList>
    </citation>
    <scope>NUCLEOTIDE SEQUENCE [LARGE SCALE GENOMIC DNA]</scope>
    <source>
        <strain evidence="5 6">DSM 26375</strain>
    </source>
</reference>
<name>A0A1N7KS93_9RHOB</name>
<dbReference type="Pfam" id="PF00196">
    <property type="entry name" value="GerE"/>
    <property type="match status" value="1"/>
</dbReference>
<dbReference type="SMART" id="SM00421">
    <property type="entry name" value="HTH_LUXR"/>
    <property type="match status" value="1"/>
</dbReference>
<dbReference type="GO" id="GO:0006355">
    <property type="term" value="P:regulation of DNA-templated transcription"/>
    <property type="evidence" value="ECO:0007669"/>
    <property type="project" value="InterPro"/>
</dbReference>
<gene>
    <name evidence="5" type="ORF">SAMN05421774_101648</name>
</gene>
<accession>A0A1N7KS93</accession>
<dbReference type="PANTHER" id="PTHR44688:SF16">
    <property type="entry name" value="DNA-BINDING TRANSCRIPTIONAL ACTIVATOR DEVR_DOSR"/>
    <property type="match status" value="1"/>
</dbReference>
<evidence type="ECO:0000259" key="4">
    <source>
        <dbReference type="PROSITE" id="PS50043"/>
    </source>
</evidence>
<evidence type="ECO:0000313" key="6">
    <source>
        <dbReference type="Proteomes" id="UP000186141"/>
    </source>
</evidence>
<dbReference type="InterPro" id="IPR000792">
    <property type="entry name" value="Tscrpt_reg_LuxR_C"/>
</dbReference>
<dbReference type="Gene3D" id="1.10.10.10">
    <property type="entry name" value="Winged helix-like DNA-binding domain superfamily/Winged helix DNA-binding domain"/>
    <property type="match status" value="1"/>
</dbReference>
<dbReference type="EMBL" id="FTOT01000001">
    <property type="protein sequence ID" value="SIS64492.1"/>
    <property type="molecule type" value="Genomic_DNA"/>
</dbReference>
<proteinExistence type="predicted"/>
<dbReference type="InterPro" id="IPR036693">
    <property type="entry name" value="TF_LuxR_autoind-bd_dom_sf"/>
</dbReference>
<dbReference type="GO" id="GO:0003677">
    <property type="term" value="F:DNA binding"/>
    <property type="evidence" value="ECO:0007669"/>
    <property type="project" value="UniProtKB-KW"/>
</dbReference>
<dbReference type="InterPro" id="IPR005143">
    <property type="entry name" value="TF_LuxR_autoind-bd_dom"/>
</dbReference>
<evidence type="ECO:0000256" key="2">
    <source>
        <dbReference type="ARBA" id="ARBA00023125"/>
    </source>
</evidence>
<dbReference type="PROSITE" id="PS50043">
    <property type="entry name" value="HTH_LUXR_2"/>
    <property type="match status" value="1"/>
</dbReference>
<protein>
    <submittedName>
        <fullName evidence="5">LuxR family transcriptional regulator</fullName>
    </submittedName>
</protein>